<comment type="cofactor">
    <cofactor evidence="19">
        <name>heme</name>
        <dbReference type="ChEBI" id="CHEBI:30413"/>
    </cofactor>
    <text evidence="19">Binds 2 heme groups per subunit, denoted as high- and low-spin.</text>
</comment>
<evidence type="ECO:0000256" key="17">
    <source>
        <dbReference type="ARBA" id="ARBA00023136"/>
    </source>
</evidence>
<organism evidence="23 24">
    <name type="scientific">Rhodopila globiformis</name>
    <name type="common">Rhodopseudomonas globiformis</name>
    <dbReference type="NCBI Taxonomy" id="1071"/>
    <lineage>
        <taxon>Bacteria</taxon>
        <taxon>Pseudomonadati</taxon>
        <taxon>Pseudomonadota</taxon>
        <taxon>Alphaproteobacteria</taxon>
        <taxon>Acetobacterales</taxon>
        <taxon>Acetobacteraceae</taxon>
        <taxon>Rhodopila</taxon>
    </lineage>
</organism>
<evidence type="ECO:0000256" key="12">
    <source>
        <dbReference type="ARBA" id="ARBA00022967"/>
    </source>
</evidence>
<evidence type="ECO:0000256" key="7">
    <source>
        <dbReference type="ARBA" id="ARBA00022475"/>
    </source>
</evidence>
<dbReference type="PANTHER" id="PTHR10422">
    <property type="entry name" value="CYTOCHROME C OXIDASE SUBUNIT 1"/>
    <property type="match status" value="1"/>
</dbReference>
<evidence type="ECO:0000256" key="13">
    <source>
        <dbReference type="ARBA" id="ARBA00022982"/>
    </source>
</evidence>
<feature type="transmembrane region" description="Helical" evidence="21">
    <location>
        <begin position="211"/>
        <end position="232"/>
    </location>
</feature>
<evidence type="ECO:0000256" key="9">
    <source>
        <dbReference type="ARBA" id="ARBA00022660"/>
    </source>
</evidence>
<dbReference type="InterPro" id="IPR000883">
    <property type="entry name" value="Cyt_C_Oxase_1"/>
</dbReference>
<dbReference type="CDD" id="cd01661">
    <property type="entry name" value="cbb3_Oxidase_I"/>
    <property type="match status" value="1"/>
</dbReference>
<comment type="catalytic activity">
    <reaction evidence="18">
        <text>4 Fe(II)-[cytochrome c] + O2 + 8 H(+)(in) = 4 Fe(III)-[cytochrome c] + 2 H2O + 4 H(+)(out)</text>
        <dbReference type="Rhea" id="RHEA:11436"/>
        <dbReference type="Rhea" id="RHEA-COMP:10350"/>
        <dbReference type="Rhea" id="RHEA-COMP:14399"/>
        <dbReference type="ChEBI" id="CHEBI:15377"/>
        <dbReference type="ChEBI" id="CHEBI:15378"/>
        <dbReference type="ChEBI" id="CHEBI:15379"/>
        <dbReference type="ChEBI" id="CHEBI:29033"/>
        <dbReference type="ChEBI" id="CHEBI:29034"/>
        <dbReference type="EC" id="7.1.1.9"/>
    </reaction>
</comment>
<feature type="binding site" evidence="19">
    <location>
        <position position="214"/>
    </location>
    <ligand>
        <name>Cu cation</name>
        <dbReference type="ChEBI" id="CHEBI:23378"/>
        <label>B</label>
    </ligand>
</feature>
<keyword evidence="6 20" id="KW-0813">Transport</keyword>
<gene>
    <name evidence="23" type="ORF">CCS01_27565</name>
</gene>
<dbReference type="Gene3D" id="1.20.210.10">
    <property type="entry name" value="Cytochrome c oxidase-like, subunit I domain"/>
    <property type="match status" value="1"/>
</dbReference>
<keyword evidence="16" id="KW-0186">Copper</keyword>
<feature type="transmembrane region" description="Helical" evidence="21">
    <location>
        <begin position="389"/>
        <end position="416"/>
    </location>
</feature>
<dbReference type="UniPathway" id="UPA00705"/>
<dbReference type="GO" id="GO:0006119">
    <property type="term" value="P:oxidative phosphorylation"/>
    <property type="evidence" value="ECO:0007669"/>
    <property type="project" value="UniProtKB-UniPathway"/>
</dbReference>
<feature type="transmembrane region" description="Helical" evidence="21">
    <location>
        <begin position="167"/>
        <end position="191"/>
    </location>
</feature>
<feature type="transmembrane region" description="Helical" evidence="21">
    <location>
        <begin position="67"/>
        <end position="86"/>
    </location>
</feature>
<feature type="transmembrane region" description="Helical" evidence="21">
    <location>
        <begin position="98"/>
        <end position="117"/>
    </location>
</feature>
<feature type="transmembrane region" description="Helical" evidence="21">
    <location>
        <begin position="137"/>
        <end position="155"/>
    </location>
</feature>
<evidence type="ECO:0000256" key="4">
    <source>
        <dbReference type="ARBA" id="ARBA00009578"/>
    </source>
</evidence>
<dbReference type="GO" id="GO:0015990">
    <property type="term" value="P:electron transport coupled proton transport"/>
    <property type="evidence" value="ECO:0007669"/>
    <property type="project" value="TreeGrafter"/>
</dbReference>
<sequence>MSDHALAERPVIYNDDVVKKFVIASIFWAIVAFLVGVYIASELSWPALNLGLPFTNFGRLRPVHTSAAIFAFGGSALLGTSFYVVQRTCRARLWGGEALANFVFWGYQFFIVMAALSYVMGFSQSREYAEPEWHLDIWLTIVWVCYLLIFMGTLMKRQEPHIYVANWFYLAFIVTIAMLHIVNNLALPISMYSAKSYSYFSGVQDALVQWWYGHNAVGFFLTAGFLGMMYYFIPKAAGRPVYSYRLSIVHFWTLIFMYIWAGPHHLHWTSLPDWTQTLGMAFSIMLWMPSWGGMINGLMTLSGAWDKLRTDPGLRFSVTAVGFYGMSTFEGPVMSVREVNALSHYTDWTIGHVHSGALGWVAFITFGALYYLVPALWHKELYSKRLASWHYWIATLGIVFYIVSMWVAGIMEGLMWRAYDKFGFLQYSFVESVVAVHPFMVLRMIGGVMFLIGGLIMAYNLRRTVTSPTIEAPTLDTSMGGLAVAGE</sequence>
<feature type="binding site" evidence="19">
    <location>
        <position position="264"/>
    </location>
    <ligand>
        <name>Cu cation</name>
        <dbReference type="ChEBI" id="CHEBI:23378"/>
        <label>B</label>
    </ligand>
</feature>
<comment type="similarity">
    <text evidence="4 20">Belongs to the heme-copper respiratory oxidase family.</text>
</comment>
<feature type="binding site" evidence="19">
    <location>
        <position position="265"/>
    </location>
    <ligand>
        <name>Cu cation</name>
        <dbReference type="ChEBI" id="CHEBI:23378"/>
        <label>B</label>
    </ligand>
</feature>
<keyword evidence="17 21" id="KW-0472">Membrane</keyword>
<dbReference type="InterPro" id="IPR036927">
    <property type="entry name" value="Cyt_c_oxase-like_su1_sf"/>
</dbReference>
<evidence type="ECO:0000256" key="1">
    <source>
        <dbReference type="ARBA" id="ARBA00001970"/>
    </source>
</evidence>
<feature type="binding site" description="axial binding residue" evidence="19">
    <location>
        <position position="354"/>
    </location>
    <ligand>
        <name>heme b</name>
        <dbReference type="ChEBI" id="CHEBI:60344"/>
        <label>1; low-spin</label>
    </ligand>
    <ligandPart>
        <name>Fe</name>
        <dbReference type="ChEBI" id="CHEBI:18248"/>
    </ligandPart>
</feature>
<dbReference type="Proteomes" id="UP000239724">
    <property type="component" value="Unassembled WGS sequence"/>
</dbReference>
<name>A0A2S6MY89_RHOGL</name>
<keyword evidence="9 20" id="KW-0679">Respiratory chain</keyword>
<comment type="pathway">
    <text evidence="3">Energy metabolism; oxidative phosphorylation.</text>
</comment>
<keyword evidence="15 19" id="KW-0408">Iron</keyword>
<feature type="domain" description="Cytochrome oxidase subunit I profile" evidence="22">
    <location>
        <begin position="21"/>
        <end position="487"/>
    </location>
</feature>
<evidence type="ECO:0000256" key="15">
    <source>
        <dbReference type="ARBA" id="ARBA00023004"/>
    </source>
</evidence>
<evidence type="ECO:0000256" key="19">
    <source>
        <dbReference type="PIRSR" id="PIRSR604677-50"/>
    </source>
</evidence>
<evidence type="ECO:0000313" key="24">
    <source>
        <dbReference type="Proteomes" id="UP000239724"/>
    </source>
</evidence>
<dbReference type="EC" id="7.1.1.9" evidence="5"/>
<feature type="transmembrane region" description="Helical" evidence="21">
    <location>
        <begin position="21"/>
        <end position="40"/>
    </location>
</feature>
<evidence type="ECO:0000256" key="5">
    <source>
        <dbReference type="ARBA" id="ARBA00012949"/>
    </source>
</evidence>
<comment type="cofactor">
    <cofactor evidence="19">
        <name>Cu(2+)</name>
        <dbReference type="ChEBI" id="CHEBI:29036"/>
    </cofactor>
    <text evidence="19">Binds 1 copper ion per subunit, denoted as copper B.</text>
</comment>
<evidence type="ECO:0000313" key="23">
    <source>
        <dbReference type="EMBL" id="PPQ27309.1"/>
    </source>
</evidence>
<keyword evidence="12" id="KW-1278">Translocase</keyword>
<keyword evidence="8 19" id="KW-0349">Heme</keyword>
<evidence type="ECO:0000256" key="14">
    <source>
        <dbReference type="ARBA" id="ARBA00022989"/>
    </source>
</evidence>
<dbReference type="PANTHER" id="PTHR10422:SF29">
    <property type="entry name" value="CYTOCHROME C OXIDASE SUBUNIT 1 HOMOLOG, BACTEROID"/>
    <property type="match status" value="1"/>
</dbReference>
<keyword evidence="10 20" id="KW-0812">Transmembrane</keyword>
<evidence type="ECO:0000256" key="20">
    <source>
        <dbReference type="RuleBase" id="RU000370"/>
    </source>
</evidence>
<dbReference type="GO" id="GO:0004129">
    <property type="term" value="F:cytochrome-c oxidase activity"/>
    <property type="evidence" value="ECO:0007669"/>
    <property type="project" value="UniProtKB-EC"/>
</dbReference>
<proteinExistence type="inferred from homology"/>
<evidence type="ECO:0000256" key="18">
    <source>
        <dbReference type="ARBA" id="ARBA00047816"/>
    </source>
</evidence>
<dbReference type="GO" id="GO:0020037">
    <property type="term" value="F:heme binding"/>
    <property type="evidence" value="ECO:0007669"/>
    <property type="project" value="InterPro"/>
</dbReference>
<keyword evidence="13 20" id="KW-0249">Electron transport</keyword>
<dbReference type="InterPro" id="IPR023616">
    <property type="entry name" value="Cyt_c_oxase-like_su1_dom"/>
</dbReference>
<dbReference type="AlphaFoldDB" id="A0A2S6MY89"/>
<dbReference type="OrthoDB" id="9806838at2"/>
<dbReference type="GO" id="GO:0022904">
    <property type="term" value="P:respiratory electron transport chain"/>
    <property type="evidence" value="ECO:0007669"/>
    <property type="project" value="TreeGrafter"/>
</dbReference>
<dbReference type="SUPFAM" id="SSF81442">
    <property type="entry name" value="Cytochrome c oxidase subunit I-like"/>
    <property type="match status" value="1"/>
</dbReference>
<evidence type="ECO:0000256" key="8">
    <source>
        <dbReference type="ARBA" id="ARBA00022617"/>
    </source>
</evidence>
<dbReference type="PROSITE" id="PS50855">
    <property type="entry name" value="COX1"/>
    <property type="match status" value="1"/>
</dbReference>
<dbReference type="RefSeq" id="WP_104522039.1">
    <property type="nucleotide sequence ID" value="NZ_NHRY01000260.1"/>
</dbReference>
<dbReference type="FunFam" id="1.20.210.10:FF:000005">
    <property type="entry name" value="Cytochrome c oxidase, cbb3-type, subunit I"/>
    <property type="match status" value="1"/>
</dbReference>
<dbReference type="InterPro" id="IPR023615">
    <property type="entry name" value="Cyt_c_Oxase_su1_BS"/>
</dbReference>
<evidence type="ECO:0000256" key="6">
    <source>
        <dbReference type="ARBA" id="ARBA00022448"/>
    </source>
</evidence>
<dbReference type="GO" id="GO:0046872">
    <property type="term" value="F:metal ion binding"/>
    <property type="evidence" value="ECO:0007669"/>
    <property type="project" value="UniProtKB-KW"/>
</dbReference>
<evidence type="ECO:0000256" key="2">
    <source>
        <dbReference type="ARBA" id="ARBA00004651"/>
    </source>
</evidence>
<evidence type="ECO:0000256" key="10">
    <source>
        <dbReference type="ARBA" id="ARBA00022692"/>
    </source>
</evidence>
<keyword evidence="11 19" id="KW-0479">Metal-binding</keyword>
<evidence type="ECO:0000256" key="21">
    <source>
        <dbReference type="SAM" id="Phobius"/>
    </source>
</evidence>
<accession>A0A2S6MY89</accession>
<evidence type="ECO:0000256" key="16">
    <source>
        <dbReference type="ARBA" id="ARBA00023008"/>
    </source>
</evidence>
<dbReference type="InterPro" id="IPR004677">
    <property type="entry name" value="Cyt_c_oxidase_cbb3_su1"/>
</dbReference>
<dbReference type="NCBIfam" id="TIGR00780">
    <property type="entry name" value="ccoN"/>
    <property type="match status" value="1"/>
</dbReference>
<dbReference type="GO" id="GO:0005886">
    <property type="term" value="C:plasma membrane"/>
    <property type="evidence" value="ECO:0007669"/>
    <property type="project" value="UniProtKB-SubCell"/>
</dbReference>
<keyword evidence="24" id="KW-1185">Reference proteome</keyword>
<comment type="cofactor">
    <cofactor evidence="1">
        <name>heme b</name>
        <dbReference type="ChEBI" id="CHEBI:60344"/>
    </cofactor>
</comment>
<evidence type="ECO:0000259" key="22">
    <source>
        <dbReference type="PROSITE" id="PS50855"/>
    </source>
</evidence>
<dbReference type="PROSITE" id="PS00077">
    <property type="entry name" value="COX1_CUB"/>
    <property type="match status" value="1"/>
</dbReference>
<feature type="transmembrane region" description="Helical" evidence="21">
    <location>
        <begin position="313"/>
        <end position="337"/>
    </location>
</feature>
<feature type="binding site" description="axial binding residue" evidence="19">
    <location>
        <position position="352"/>
    </location>
    <ligand>
        <name>heme b</name>
        <dbReference type="ChEBI" id="CHEBI:60344"/>
        <label>2; high-spin</label>
    </ligand>
    <ligandPart>
        <name>Fe</name>
        <dbReference type="ChEBI" id="CHEBI:18248"/>
    </ligandPart>
</feature>
<evidence type="ECO:0000256" key="11">
    <source>
        <dbReference type="ARBA" id="ARBA00022723"/>
    </source>
</evidence>
<reference evidence="23 24" key="1">
    <citation type="journal article" date="2018" name="Arch. Microbiol.">
        <title>New insights into the metabolic potential of the phototrophic purple bacterium Rhodopila globiformis DSM 161(T) from its draft genome sequence and evidence for a vanadium-dependent nitrogenase.</title>
        <authorList>
            <person name="Imhoff J.F."/>
            <person name="Rahn T."/>
            <person name="Kunzel S."/>
            <person name="Neulinger S.C."/>
        </authorList>
    </citation>
    <scope>NUCLEOTIDE SEQUENCE [LARGE SCALE GENOMIC DNA]</scope>
    <source>
        <strain evidence="23 24">DSM 161</strain>
    </source>
</reference>
<feature type="transmembrane region" description="Helical" evidence="21">
    <location>
        <begin position="281"/>
        <end position="301"/>
    </location>
</feature>
<comment type="subcellular location">
    <subcellularLocation>
        <location evidence="2">Cell membrane</location>
        <topology evidence="2">Multi-pass membrane protein</topology>
    </subcellularLocation>
</comment>
<comment type="caution">
    <text evidence="23">The sequence shown here is derived from an EMBL/GenBank/DDBJ whole genome shotgun (WGS) entry which is preliminary data.</text>
</comment>
<feature type="transmembrane region" description="Helical" evidence="21">
    <location>
        <begin position="357"/>
        <end position="377"/>
    </location>
</feature>
<keyword evidence="14 21" id="KW-1133">Transmembrane helix</keyword>
<feature type="transmembrane region" description="Helical" evidence="21">
    <location>
        <begin position="244"/>
        <end position="261"/>
    </location>
</feature>
<feature type="transmembrane region" description="Helical" evidence="21">
    <location>
        <begin position="436"/>
        <end position="459"/>
    </location>
</feature>
<dbReference type="EMBL" id="NHRY01000260">
    <property type="protein sequence ID" value="PPQ27309.1"/>
    <property type="molecule type" value="Genomic_DNA"/>
</dbReference>
<evidence type="ECO:0000256" key="3">
    <source>
        <dbReference type="ARBA" id="ARBA00004673"/>
    </source>
</evidence>
<protein>
    <recommendedName>
        <fullName evidence="5">cytochrome-c oxidase</fullName>
        <ecNumber evidence="5">7.1.1.9</ecNumber>
    </recommendedName>
</protein>
<feature type="binding site" description="axial binding residue" evidence="19">
    <location>
        <position position="64"/>
    </location>
    <ligand>
        <name>heme b</name>
        <dbReference type="ChEBI" id="CHEBI:60344"/>
        <label>1; low-spin</label>
    </ligand>
    <ligandPart>
        <name>Fe</name>
        <dbReference type="ChEBI" id="CHEBI:18248"/>
    </ligandPart>
</feature>
<keyword evidence="7" id="KW-1003">Cell membrane</keyword>
<dbReference type="Pfam" id="PF00115">
    <property type="entry name" value="COX1"/>
    <property type="match status" value="1"/>
</dbReference>